<dbReference type="AlphaFoldDB" id="A0A919SVR5"/>
<keyword evidence="2" id="KW-1185">Reference proteome</keyword>
<gene>
    <name evidence="1" type="ORF">Aco04nite_59690</name>
</gene>
<accession>A0A919SVR5</accession>
<proteinExistence type="predicted"/>
<dbReference type="Proteomes" id="UP000680865">
    <property type="component" value="Unassembled WGS sequence"/>
</dbReference>
<comment type="caution">
    <text evidence="1">The sequence shown here is derived from an EMBL/GenBank/DDBJ whole genome shotgun (WGS) entry which is preliminary data.</text>
</comment>
<evidence type="ECO:0000313" key="2">
    <source>
        <dbReference type="Proteomes" id="UP000680865"/>
    </source>
</evidence>
<evidence type="ECO:0000313" key="1">
    <source>
        <dbReference type="EMBL" id="GIM78287.1"/>
    </source>
</evidence>
<protein>
    <submittedName>
        <fullName evidence="1">Uncharacterized protein</fullName>
    </submittedName>
</protein>
<reference evidence="1" key="1">
    <citation type="submission" date="2021-03" db="EMBL/GenBank/DDBJ databases">
        <title>Whole genome shotgun sequence of Actinoplanes consettensis NBRC 14913.</title>
        <authorList>
            <person name="Komaki H."/>
            <person name="Tamura T."/>
        </authorList>
    </citation>
    <scope>NUCLEOTIDE SEQUENCE</scope>
    <source>
        <strain evidence="1">NBRC 14913</strain>
    </source>
</reference>
<dbReference type="EMBL" id="BOQP01000034">
    <property type="protein sequence ID" value="GIM78287.1"/>
    <property type="molecule type" value="Genomic_DNA"/>
</dbReference>
<organism evidence="1 2">
    <name type="scientific">Winogradskya consettensis</name>
    <dbReference type="NCBI Taxonomy" id="113560"/>
    <lineage>
        <taxon>Bacteria</taxon>
        <taxon>Bacillati</taxon>
        <taxon>Actinomycetota</taxon>
        <taxon>Actinomycetes</taxon>
        <taxon>Micromonosporales</taxon>
        <taxon>Micromonosporaceae</taxon>
        <taxon>Winogradskya</taxon>
    </lineage>
</organism>
<sequence length="54" mass="5379">MGLVVFGSGGFGVLAVSGLRPEMGVVFISDLPKDFAVFGAGSFGAPSLWAVCSA</sequence>
<name>A0A919SVR5_9ACTN</name>